<name>A0ABQ4LJC3_9BACL</name>
<keyword evidence="5 8" id="KW-0812">Transmembrane</keyword>
<evidence type="ECO:0000256" key="2">
    <source>
        <dbReference type="ARBA" id="ARBA00007998"/>
    </source>
</evidence>
<accession>A0ABQ4LJC3</accession>
<evidence type="ECO:0000256" key="1">
    <source>
        <dbReference type="ARBA" id="ARBA00004141"/>
    </source>
</evidence>
<feature type="transmembrane region" description="Helical" evidence="8">
    <location>
        <begin position="273"/>
        <end position="294"/>
    </location>
</feature>
<dbReference type="Proteomes" id="UP000676601">
    <property type="component" value="Unassembled WGS sequence"/>
</dbReference>
<keyword evidence="10" id="KW-1185">Reference proteome</keyword>
<feature type="transmembrane region" description="Helical" evidence="8">
    <location>
        <begin position="221"/>
        <end position="244"/>
    </location>
</feature>
<sequence>MKMSRQIKESLTVSPYLLWFMIHGTQSGIAMLSFQSRNIKGAQQDSWLSLLLVGLSLHAVVWIIYAIMKHADGGDILHLHRQLFGKWMGGAMNLLFYGYMLLFIVYQIRSYMEVIHIWAFPTTPLWFVCLLILLTAVYIVTGGLRVITGICFFCVVIPTLLLVSIYFPLQYAHWTNFLPLLNHSPREYAQSAFHSLNLFYGVEFLLLLHPFIKHPEKSRKWAHIAVAHSTVLYLIVAIVTLAFFNVQQLEHTIWPTLILSKVARLPFIDRFDYVYVFNWFIVILPPVCMAMWAGTRILRQVTPLRSKPLVWFTCGMSFVIIAVLQGPKTIDKLDSVVTWAGLVLLYVYLPLLCLWVHIVQRYQNRRAAVEGG</sequence>
<dbReference type="Pfam" id="PF03845">
    <property type="entry name" value="Spore_permease"/>
    <property type="match status" value="1"/>
</dbReference>
<evidence type="ECO:0000256" key="4">
    <source>
        <dbReference type="ARBA" id="ARBA00022544"/>
    </source>
</evidence>
<feature type="transmembrane region" description="Helical" evidence="8">
    <location>
        <begin position="146"/>
        <end position="168"/>
    </location>
</feature>
<dbReference type="EMBL" id="BORU01000002">
    <property type="protein sequence ID" value="GIO56435.1"/>
    <property type="molecule type" value="Genomic_DNA"/>
</dbReference>
<dbReference type="NCBIfam" id="TIGR00912">
    <property type="entry name" value="2A0309"/>
    <property type="match status" value="1"/>
</dbReference>
<evidence type="ECO:0000256" key="8">
    <source>
        <dbReference type="SAM" id="Phobius"/>
    </source>
</evidence>
<evidence type="ECO:0000313" key="9">
    <source>
        <dbReference type="EMBL" id="GIO56435.1"/>
    </source>
</evidence>
<proteinExistence type="inferred from homology"/>
<comment type="subcellular location">
    <subcellularLocation>
        <location evidence="1">Membrane</location>
        <topology evidence="1">Multi-pass membrane protein</topology>
    </subcellularLocation>
</comment>
<comment type="caution">
    <text evidence="9">The sequence shown here is derived from an EMBL/GenBank/DDBJ whole genome shotgun (WGS) entry which is preliminary data.</text>
</comment>
<comment type="similarity">
    <text evidence="2">Belongs to the amino acid-polyamine-organocation (APC) superfamily. Spore germination protein (SGP) (TC 2.A.3.9) family.</text>
</comment>
<organism evidence="9 10">
    <name type="scientific">Paenibacillus cineris</name>
    <dbReference type="NCBI Taxonomy" id="237530"/>
    <lineage>
        <taxon>Bacteria</taxon>
        <taxon>Bacillati</taxon>
        <taxon>Bacillota</taxon>
        <taxon>Bacilli</taxon>
        <taxon>Bacillales</taxon>
        <taxon>Paenibacillaceae</taxon>
        <taxon>Paenibacillus</taxon>
    </lineage>
</organism>
<evidence type="ECO:0000313" key="10">
    <source>
        <dbReference type="Proteomes" id="UP000676601"/>
    </source>
</evidence>
<feature type="transmembrane region" description="Helical" evidence="8">
    <location>
        <begin position="306"/>
        <end position="324"/>
    </location>
</feature>
<keyword evidence="7 8" id="KW-0472">Membrane</keyword>
<protein>
    <submittedName>
        <fullName evidence="9">Germination protein GerB</fullName>
    </submittedName>
</protein>
<keyword evidence="6 8" id="KW-1133">Transmembrane helix</keyword>
<keyword evidence="3" id="KW-0813">Transport</keyword>
<gene>
    <name evidence="9" type="ORF">J21TS7_47530</name>
</gene>
<dbReference type="PANTHER" id="PTHR34975:SF2">
    <property type="entry name" value="SPORE GERMINATION PROTEIN A2"/>
    <property type="match status" value="1"/>
</dbReference>
<dbReference type="PANTHER" id="PTHR34975">
    <property type="entry name" value="SPORE GERMINATION PROTEIN A2"/>
    <property type="match status" value="1"/>
</dbReference>
<dbReference type="InterPro" id="IPR004761">
    <property type="entry name" value="Spore_GerAB"/>
</dbReference>
<feature type="transmembrane region" description="Helical" evidence="8">
    <location>
        <begin position="12"/>
        <end position="34"/>
    </location>
</feature>
<feature type="transmembrane region" description="Helical" evidence="8">
    <location>
        <begin position="114"/>
        <end position="139"/>
    </location>
</feature>
<keyword evidence="4" id="KW-0309">Germination</keyword>
<feature type="transmembrane region" description="Helical" evidence="8">
    <location>
        <begin position="336"/>
        <end position="356"/>
    </location>
</feature>
<evidence type="ECO:0000256" key="5">
    <source>
        <dbReference type="ARBA" id="ARBA00022692"/>
    </source>
</evidence>
<evidence type="ECO:0000256" key="3">
    <source>
        <dbReference type="ARBA" id="ARBA00022448"/>
    </source>
</evidence>
<evidence type="ECO:0000256" key="6">
    <source>
        <dbReference type="ARBA" id="ARBA00022989"/>
    </source>
</evidence>
<evidence type="ECO:0000256" key="7">
    <source>
        <dbReference type="ARBA" id="ARBA00023136"/>
    </source>
</evidence>
<reference evidence="9 10" key="1">
    <citation type="submission" date="2021-03" db="EMBL/GenBank/DDBJ databases">
        <title>Antimicrobial resistance genes in bacteria isolated from Japanese honey, and their potential for conferring macrolide and lincosamide resistance in the American foulbrood pathogen Paenibacillus larvae.</title>
        <authorList>
            <person name="Okamoto M."/>
            <person name="Kumagai M."/>
            <person name="Kanamori H."/>
            <person name="Takamatsu D."/>
        </authorList>
    </citation>
    <scope>NUCLEOTIDE SEQUENCE [LARGE SCALE GENOMIC DNA]</scope>
    <source>
        <strain evidence="9 10">J21TS7</strain>
    </source>
</reference>
<feature type="transmembrane region" description="Helical" evidence="8">
    <location>
        <begin position="87"/>
        <end position="108"/>
    </location>
</feature>
<feature type="transmembrane region" description="Helical" evidence="8">
    <location>
        <begin position="46"/>
        <end position="67"/>
    </location>
</feature>